<evidence type="ECO:0000256" key="3">
    <source>
        <dbReference type="ARBA" id="ARBA00022839"/>
    </source>
</evidence>
<dbReference type="InterPro" id="IPR036397">
    <property type="entry name" value="RNaseH_sf"/>
</dbReference>
<reference evidence="5 6" key="1">
    <citation type="submission" date="2020-08" db="EMBL/GenBank/DDBJ databases">
        <title>Genomic Encyclopedia of Type Strains, Phase IV (KMG-IV): sequencing the most valuable type-strain genomes for metagenomic binning, comparative biology and taxonomic classification.</title>
        <authorList>
            <person name="Goeker M."/>
        </authorList>
    </citation>
    <scope>NUCLEOTIDE SEQUENCE [LARGE SCALE GENOMIC DNA]</scope>
    <source>
        <strain evidence="5 6">DSM 23562</strain>
    </source>
</reference>
<dbReference type="GO" id="GO:0003676">
    <property type="term" value="F:nucleic acid binding"/>
    <property type="evidence" value="ECO:0007669"/>
    <property type="project" value="InterPro"/>
</dbReference>
<dbReference type="SUPFAM" id="SSF53098">
    <property type="entry name" value="Ribonuclease H-like"/>
    <property type="match status" value="1"/>
</dbReference>
<evidence type="ECO:0000259" key="4">
    <source>
        <dbReference type="SMART" id="SM00479"/>
    </source>
</evidence>
<dbReference type="RefSeq" id="WP_184194378.1">
    <property type="nucleotide sequence ID" value="NZ_JACHGW010000002.1"/>
</dbReference>
<dbReference type="GO" id="GO:0000175">
    <property type="term" value="F:3'-5'-RNA exonuclease activity"/>
    <property type="evidence" value="ECO:0007669"/>
    <property type="project" value="InterPro"/>
</dbReference>
<evidence type="ECO:0000256" key="2">
    <source>
        <dbReference type="ARBA" id="ARBA00022801"/>
    </source>
</evidence>
<dbReference type="Gene3D" id="3.30.420.10">
    <property type="entry name" value="Ribonuclease H-like superfamily/Ribonuclease H"/>
    <property type="match status" value="1"/>
</dbReference>
<name>A0A7W9SQ29_ARMRO</name>
<dbReference type="Pfam" id="PF00929">
    <property type="entry name" value="RNase_T"/>
    <property type="match status" value="1"/>
</dbReference>
<sequence length="176" mass="19730">MRFIIVDLEATCRESGMPREEMEIIEIGAVELLSPIAEPTREFSRFVRPTLNPELSAFCTQLTGISQRDVDRAEGFSTVFPAFLDWIGPEPYTLCSWGAYDLTQFLQDLARHGLTPPPAFNATRHLNLKKRFADKLGTRPLGMATALRHVGLPLLGRHHRGIDDAYNIAALARLIL</sequence>
<evidence type="ECO:0000313" key="6">
    <source>
        <dbReference type="Proteomes" id="UP000520814"/>
    </source>
</evidence>
<proteinExistence type="predicted"/>
<dbReference type="AlphaFoldDB" id="A0A7W9SQ29"/>
<protein>
    <submittedName>
        <fullName evidence="5">Inhibitor of KinA sporulation pathway (Predicted exonuclease)</fullName>
    </submittedName>
</protein>
<gene>
    <name evidence="5" type="ORF">HNQ39_001884</name>
</gene>
<dbReference type="EMBL" id="JACHGW010000002">
    <property type="protein sequence ID" value="MBB6050093.1"/>
    <property type="molecule type" value="Genomic_DNA"/>
</dbReference>
<dbReference type="SMART" id="SM00479">
    <property type="entry name" value="EXOIII"/>
    <property type="match status" value="1"/>
</dbReference>
<dbReference type="Proteomes" id="UP000520814">
    <property type="component" value="Unassembled WGS sequence"/>
</dbReference>
<dbReference type="InterPro" id="IPR013520">
    <property type="entry name" value="Ribonucl_H"/>
</dbReference>
<dbReference type="PANTHER" id="PTHR23044">
    <property type="entry name" value="3'-5' EXONUCLEASE ERI1-RELATED"/>
    <property type="match status" value="1"/>
</dbReference>
<accession>A0A7W9SQ29</accession>
<evidence type="ECO:0000313" key="5">
    <source>
        <dbReference type="EMBL" id="MBB6050093.1"/>
    </source>
</evidence>
<feature type="domain" description="Exonuclease" evidence="4">
    <location>
        <begin position="2"/>
        <end position="176"/>
    </location>
</feature>
<comment type="caution">
    <text evidence="5">The sequence shown here is derived from an EMBL/GenBank/DDBJ whole genome shotgun (WGS) entry which is preliminary data.</text>
</comment>
<organism evidence="5 6">
    <name type="scientific">Armatimonas rosea</name>
    <dbReference type="NCBI Taxonomy" id="685828"/>
    <lineage>
        <taxon>Bacteria</taxon>
        <taxon>Bacillati</taxon>
        <taxon>Armatimonadota</taxon>
        <taxon>Armatimonadia</taxon>
        <taxon>Armatimonadales</taxon>
        <taxon>Armatimonadaceae</taxon>
        <taxon>Armatimonas</taxon>
    </lineage>
</organism>
<dbReference type="CDD" id="cd06133">
    <property type="entry name" value="ERI-1_3'hExo_like"/>
    <property type="match status" value="1"/>
</dbReference>
<dbReference type="InterPro" id="IPR047201">
    <property type="entry name" value="ERI-1_3'hExo-like"/>
</dbReference>
<keyword evidence="6" id="KW-1185">Reference proteome</keyword>
<keyword evidence="3 5" id="KW-0269">Exonuclease</keyword>
<dbReference type="PANTHER" id="PTHR23044:SF61">
    <property type="entry name" value="3'-5' EXORIBONUCLEASE 1-RELATED"/>
    <property type="match status" value="1"/>
</dbReference>
<keyword evidence="1" id="KW-0540">Nuclease</keyword>
<keyword evidence="2" id="KW-0378">Hydrolase</keyword>
<dbReference type="InterPro" id="IPR051274">
    <property type="entry name" value="3-5_Exoribonuclease"/>
</dbReference>
<dbReference type="InterPro" id="IPR012337">
    <property type="entry name" value="RNaseH-like_sf"/>
</dbReference>
<evidence type="ECO:0000256" key="1">
    <source>
        <dbReference type="ARBA" id="ARBA00022722"/>
    </source>
</evidence>